<organism evidence="1">
    <name type="scientific">Tanacetum cinerariifolium</name>
    <name type="common">Dalmatian daisy</name>
    <name type="synonym">Chrysanthemum cinerariifolium</name>
    <dbReference type="NCBI Taxonomy" id="118510"/>
    <lineage>
        <taxon>Eukaryota</taxon>
        <taxon>Viridiplantae</taxon>
        <taxon>Streptophyta</taxon>
        <taxon>Embryophyta</taxon>
        <taxon>Tracheophyta</taxon>
        <taxon>Spermatophyta</taxon>
        <taxon>Magnoliopsida</taxon>
        <taxon>eudicotyledons</taxon>
        <taxon>Gunneridae</taxon>
        <taxon>Pentapetalae</taxon>
        <taxon>asterids</taxon>
        <taxon>campanulids</taxon>
        <taxon>Asterales</taxon>
        <taxon>Asteraceae</taxon>
        <taxon>Asteroideae</taxon>
        <taxon>Anthemideae</taxon>
        <taxon>Anthemidinae</taxon>
        <taxon>Tanacetum</taxon>
    </lineage>
</organism>
<reference evidence="1" key="1">
    <citation type="journal article" date="2019" name="Sci. Rep.">
        <title>Draft genome of Tanacetum cinerariifolium, the natural source of mosquito coil.</title>
        <authorList>
            <person name="Yamashiro T."/>
            <person name="Shiraishi A."/>
            <person name="Satake H."/>
            <person name="Nakayama K."/>
        </authorList>
    </citation>
    <scope>NUCLEOTIDE SEQUENCE</scope>
</reference>
<gene>
    <name evidence="1" type="ORF">Tci_915230</name>
</gene>
<dbReference type="EMBL" id="BKCJ011593893">
    <property type="protein sequence ID" value="GFD43261.1"/>
    <property type="molecule type" value="Genomic_DNA"/>
</dbReference>
<evidence type="ECO:0000313" key="1">
    <source>
        <dbReference type="EMBL" id="GFD43261.1"/>
    </source>
</evidence>
<name>A0A699WEM6_TANCI</name>
<comment type="caution">
    <text evidence="1">The sequence shown here is derived from an EMBL/GenBank/DDBJ whole genome shotgun (WGS) entry which is preliminary data.</text>
</comment>
<dbReference type="AlphaFoldDB" id="A0A699WEM6"/>
<feature type="non-terminal residue" evidence="1">
    <location>
        <position position="1"/>
    </location>
</feature>
<feature type="non-terminal residue" evidence="1">
    <location>
        <position position="90"/>
    </location>
</feature>
<sequence>REILRSESLPSAEAAYATVRKEAAHQNILGATNHESQGIAAGLAATEAEAAPDEGDEAFMVEIGIWGEREGFLIPPQKPIYVSDSHSFLK</sequence>
<protein>
    <submittedName>
        <fullName evidence="1">Ribonuclease H-like domain-containing protein</fullName>
    </submittedName>
</protein>
<proteinExistence type="predicted"/>
<accession>A0A699WEM6</accession>